<name>A0ACD2ZXR7_9AGAR</name>
<protein>
    <submittedName>
        <fullName evidence="1">Uncharacterized protein</fullName>
    </submittedName>
</protein>
<organism evidence="1 2">
    <name type="scientific">Pluteus cervinus</name>
    <dbReference type="NCBI Taxonomy" id="181527"/>
    <lineage>
        <taxon>Eukaryota</taxon>
        <taxon>Fungi</taxon>
        <taxon>Dikarya</taxon>
        <taxon>Basidiomycota</taxon>
        <taxon>Agaricomycotina</taxon>
        <taxon>Agaricomycetes</taxon>
        <taxon>Agaricomycetidae</taxon>
        <taxon>Agaricales</taxon>
        <taxon>Pluteineae</taxon>
        <taxon>Pluteaceae</taxon>
        <taxon>Pluteus</taxon>
    </lineage>
</organism>
<gene>
    <name evidence="1" type="ORF">BDN72DRAFT_907073</name>
</gene>
<dbReference type="EMBL" id="ML209637">
    <property type="protein sequence ID" value="TFK58107.1"/>
    <property type="molecule type" value="Genomic_DNA"/>
</dbReference>
<accession>A0ACD2ZXR7</accession>
<keyword evidence="2" id="KW-1185">Reference proteome</keyword>
<evidence type="ECO:0000313" key="2">
    <source>
        <dbReference type="Proteomes" id="UP000308600"/>
    </source>
</evidence>
<evidence type="ECO:0000313" key="1">
    <source>
        <dbReference type="EMBL" id="TFK58107.1"/>
    </source>
</evidence>
<reference evidence="1 2" key="1">
    <citation type="journal article" date="2019" name="Nat. Ecol. Evol.">
        <title>Megaphylogeny resolves global patterns of mushroom evolution.</title>
        <authorList>
            <person name="Varga T."/>
            <person name="Krizsan K."/>
            <person name="Foldi C."/>
            <person name="Dima B."/>
            <person name="Sanchez-Garcia M."/>
            <person name="Sanchez-Ramirez S."/>
            <person name="Szollosi G.J."/>
            <person name="Szarkandi J.G."/>
            <person name="Papp V."/>
            <person name="Albert L."/>
            <person name="Andreopoulos W."/>
            <person name="Angelini C."/>
            <person name="Antonin V."/>
            <person name="Barry K.W."/>
            <person name="Bougher N.L."/>
            <person name="Buchanan P."/>
            <person name="Buyck B."/>
            <person name="Bense V."/>
            <person name="Catcheside P."/>
            <person name="Chovatia M."/>
            <person name="Cooper J."/>
            <person name="Damon W."/>
            <person name="Desjardin D."/>
            <person name="Finy P."/>
            <person name="Geml J."/>
            <person name="Haridas S."/>
            <person name="Hughes K."/>
            <person name="Justo A."/>
            <person name="Karasinski D."/>
            <person name="Kautmanova I."/>
            <person name="Kiss B."/>
            <person name="Kocsube S."/>
            <person name="Kotiranta H."/>
            <person name="LaButti K.M."/>
            <person name="Lechner B.E."/>
            <person name="Liimatainen K."/>
            <person name="Lipzen A."/>
            <person name="Lukacs Z."/>
            <person name="Mihaltcheva S."/>
            <person name="Morgado L.N."/>
            <person name="Niskanen T."/>
            <person name="Noordeloos M.E."/>
            <person name="Ohm R.A."/>
            <person name="Ortiz-Santana B."/>
            <person name="Ovrebo C."/>
            <person name="Racz N."/>
            <person name="Riley R."/>
            <person name="Savchenko A."/>
            <person name="Shiryaev A."/>
            <person name="Soop K."/>
            <person name="Spirin V."/>
            <person name="Szebenyi C."/>
            <person name="Tomsovsky M."/>
            <person name="Tulloss R.E."/>
            <person name="Uehling J."/>
            <person name="Grigoriev I.V."/>
            <person name="Vagvolgyi C."/>
            <person name="Papp T."/>
            <person name="Martin F.M."/>
            <person name="Miettinen O."/>
            <person name="Hibbett D.S."/>
            <person name="Nagy L.G."/>
        </authorList>
    </citation>
    <scope>NUCLEOTIDE SEQUENCE [LARGE SCALE GENOMIC DNA]</scope>
    <source>
        <strain evidence="1 2">NL-1719</strain>
    </source>
</reference>
<sequence length="145" mass="16388">MDAVLQAVERDKPNLFTPGLRENIVHAGIRSADQVVRATEEILLEIPGIDAHKARVLNNYARRAAFSHLGLQYNYDLPDIEVPKEPEAKEMAFEVLTAADFEEDQYFELGSTSGSDGEDYPSESDDDGIDEIDSEYEMVEVEWYE</sequence>
<proteinExistence type="predicted"/>
<dbReference type="Proteomes" id="UP000308600">
    <property type="component" value="Unassembled WGS sequence"/>
</dbReference>